<feature type="region of interest" description="Disordered" evidence="1">
    <location>
        <begin position="50"/>
        <end position="78"/>
    </location>
</feature>
<feature type="region of interest" description="Disordered" evidence="1">
    <location>
        <begin position="1"/>
        <end position="34"/>
    </location>
</feature>
<name>A0ABN6E568_9BACT</name>
<evidence type="ECO:0000256" key="1">
    <source>
        <dbReference type="SAM" id="MobiDB-lite"/>
    </source>
</evidence>
<reference evidence="2 3" key="2">
    <citation type="journal article" date="2021" name="Int. J. Syst. Evol. Microbiol.">
        <title>Isolation and Polyphasic Characterization of Desulfuromonas versatilis sp. Nov., an Electrogenic Bacteria Capable of Versatile Metabolism Isolated from a Graphene Oxide-Reducing Enrichment Culture.</title>
        <authorList>
            <person name="Xie L."/>
            <person name="Yoshida N."/>
            <person name="Ishii S."/>
            <person name="Meng L."/>
        </authorList>
    </citation>
    <scope>NUCLEOTIDE SEQUENCE [LARGE SCALE GENOMIC DNA]</scope>
    <source>
        <strain evidence="2 3">NIT-T3</strain>
    </source>
</reference>
<dbReference type="EMBL" id="AP024355">
    <property type="protein sequence ID" value="BCR06544.1"/>
    <property type="molecule type" value="Genomic_DNA"/>
</dbReference>
<evidence type="ECO:0000313" key="3">
    <source>
        <dbReference type="Proteomes" id="UP001319827"/>
    </source>
</evidence>
<keyword evidence="3" id="KW-1185">Reference proteome</keyword>
<protein>
    <submittedName>
        <fullName evidence="2">Uncharacterized protein</fullName>
    </submittedName>
</protein>
<gene>
    <name evidence="2" type="ORF">DESUT3_36130</name>
</gene>
<dbReference type="Proteomes" id="UP001319827">
    <property type="component" value="Chromosome"/>
</dbReference>
<accession>A0ABN6E568</accession>
<sequence length="121" mass="13334">MVGARFQRPGRQDRAPTGRKESPHGQQRTLPLPRVSQGLAGLTINFHLTDQHQGIDPPPLQKPPRPDQPLIPLPGRESFGGFAGTDLLEAIAAYHQQRMDRLPAVDGEEEFTLYLAPVGKI</sequence>
<reference evidence="2 3" key="1">
    <citation type="journal article" date="2016" name="C (Basel)">
        <title>Selective Growth of and Electricity Production by Marine Exoelectrogenic Bacteria in Self-Aggregated Hydrogel of Microbially Reduced Graphene Oxide.</title>
        <authorList>
            <person name="Yoshida N."/>
            <person name="Goto Y."/>
            <person name="Miyata Y."/>
        </authorList>
    </citation>
    <scope>NUCLEOTIDE SEQUENCE [LARGE SCALE GENOMIC DNA]</scope>
    <source>
        <strain evidence="2 3">NIT-T3</strain>
    </source>
</reference>
<proteinExistence type="predicted"/>
<evidence type="ECO:0000313" key="2">
    <source>
        <dbReference type="EMBL" id="BCR06544.1"/>
    </source>
</evidence>
<feature type="compositionally biased region" description="Basic and acidic residues" evidence="1">
    <location>
        <begin position="10"/>
        <end position="23"/>
    </location>
</feature>
<feature type="compositionally biased region" description="Pro residues" evidence="1">
    <location>
        <begin position="56"/>
        <end position="72"/>
    </location>
</feature>
<organism evidence="2 3">
    <name type="scientific">Desulfuromonas versatilis</name>
    <dbReference type="NCBI Taxonomy" id="2802975"/>
    <lineage>
        <taxon>Bacteria</taxon>
        <taxon>Pseudomonadati</taxon>
        <taxon>Thermodesulfobacteriota</taxon>
        <taxon>Desulfuromonadia</taxon>
        <taxon>Desulfuromonadales</taxon>
        <taxon>Desulfuromonadaceae</taxon>
        <taxon>Desulfuromonas</taxon>
    </lineage>
</organism>
<dbReference type="RefSeq" id="WP_221249922.1">
    <property type="nucleotide sequence ID" value="NZ_AP024355.1"/>
</dbReference>